<name>F9DF95_9BACT</name>
<reference evidence="1 2" key="1">
    <citation type="submission" date="2011-04" db="EMBL/GenBank/DDBJ databases">
        <authorList>
            <person name="Muzny D."/>
            <person name="Qin X."/>
            <person name="Deng J."/>
            <person name="Jiang H."/>
            <person name="Liu Y."/>
            <person name="Qu J."/>
            <person name="Song X.-Z."/>
            <person name="Zhang L."/>
            <person name="Thornton R."/>
            <person name="Coyle M."/>
            <person name="Francisco L."/>
            <person name="Jackson L."/>
            <person name="Javaid M."/>
            <person name="Korchina V."/>
            <person name="Kovar C."/>
            <person name="Mata R."/>
            <person name="Mathew T."/>
            <person name="Ngo R."/>
            <person name="Nguyen L."/>
            <person name="Nguyen N."/>
            <person name="Okwuonu G."/>
            <person name="Ongeri F."/>
            <person name="Pham C."/>
            <person name="Simmons D."/>
            <person name="Wilczek-Boney K."/>
            <person name="Hale W."/>
            <person name="Jakkamsetti A."/>
            <person name="Pham P."/>
            <person name="Ruth R."/>
            <person name="San Lucas F."/>
            <person name="Warren J."/>
            <person name="Zhang J."/>
            <person name="Zhao Z."/>
            <person name="Zhou C."/>
            <person name="Zhu D."/>
            <person name="Lee S."/>
            <person name="Bess C."/>
            <person name="Blankenburg K."/>
            <person name="Forbes L."/>
            <person name="Fu Q."/>
            <person name="Gubbala S."/>
            <person name="Hirani K."/>
            <person name="Jayaseelan J.C."/>
            <person name="Lara F."/>
            <person name="Munidasa M."/>
            <person name="Palculict T."/>
            <person name="Patil S."/>
            <person name="Pu L.-L."/>
            <person name="Saada N."/>
            <person name="Tang L."/>
            <person name="Weissenberger G."/>
            <person name="Zhu Y."/>
            <person name="Hemphill L."/>
            <person name="Shang Y."/>
            <person name="Youmans B."/>
            <person name="Ayvaz T."/>
            <person name="Ross M."/>
            <person name="Santibanez J."/>
            <person name="Aqrawi P."/>
            <person name="Gross S."/>
            <person name="Joshi V."/>
            <person name="Fowler G."/>
            <person name="Nazareth L."/>
            <person name="Reid J."/>
            <person name="Worley K."/>
            <person name="Petrosino J."/>
            <person name="Highlander S."/>
            <person name="Gibbs R."/>
        </authorList>
    </citation>
    <scope>NUCLEOTIDE SEQUENCE [LARGE SCALE GENOMIC DNA]</scope>
    <source>
        <strain evidence="1 2">ATCC 700821</strain>
    </source>
</reference>
<evidence type="ECO:0000313" key="2">
    <source>
        <dbReference type="Proteomes" id="UP000004123"/>
    </source>
</evidence>
<dbReference type="STRING" id="997353.HMPREF9144_0335"/>
<dbReference type="Proteomes" id="UP000004123">
    <property type="component" value="Unassembled WGS sequence"/>
</dbReference>
<evidence type="ECO:0000313" key="1">
    <source>
        <dbReference type="EMBL" id="EGQ22121.1"/>
    </source>
</evidence>
<gene>
    <name evidence="1" type="ORF">HMPREF9144_0335</name>
</gene>
<dbReference type="EMBL" id="AFPY01000014">
    <property type="protein sequence ID" value="EGQ22121.1"/>
    <property type="molecule type" value="Genomic_DNA"/>
</dbReference>
<dbReference type="HOGENOM" id="CLU_076529_0_0_10"/>
<organism evidence="1 2">
    <name type="scientific">Prevotella pallens ATCC 700821</name>
    <dbReference type="NCBI Taxonomy" id="997353"/>
    <lineage>
        <taxon>Bacteria</taxon>
        <taxon>Pseudomonadati</taxon>
        <taxon>Bacteroidota</taxon>
        <taxon>Bacteroidia</taxon>
        <taxon>Bacteroidales</taxon>
        <taxon>Prevotellaceae</taxon>
        <taxon>Prevotella</taxon>
    </lineage>
</organism>
<comment type="caution">
    <text evidence="1">The sequence shown here is derived from an EMBL/GenBank/DDBJ whole genome shotgun (WGS) entry which is preliminary data.</text>
</comment>
<accession>F9DF95</accession>
<protein>
    <submittedName>
        <fullName evidence="1">Uncharacterized protein</fullName>
    </submittedName>
</protein>
<proteinExistence type="predicted"/>
<dbReference type="AlphaFoldDB" id="F9DF95"/>
<sequence length="263" mass="30080">MEILKGKQNINKQMINNKIMKLKNSILPIMLGLVCIALLTACSPDKPENEKINKLHEDPTACVFTLTEGSLRSDVRFNSMPQEADFVPTNNVQKIIWQVEKGENFKMGEEGLSKFVVKSIKTNPNVVYSLRIDYYNAKGNSMNNQFFENEQDKIHQHFFMYYTNNGAHNVLVKNREELPYEYTYADSYKGKFIGESNPMGFFGFIRFLQPDTKFDLKVALMHSGNLTKFGTDGKASPFWAPSPAQLNKALWDLSVKLPIEVKD</sequence>